<sequence>MIKWNPIFILFLLGVLTSCNQKKKTTNPTTIFKELNLNNSNISFANTIIENDTLNYFNFPFLYLGSGVSTGDINNDGLTDLYFTGNLVSNKLYLNKGNLQFEDITESAGITGDSRWYSGTTMADINNDGYLDIYLSVSGKSGNTANQLFINNGNNTFTEQAEAYGIADSSKSIQSTFFDYNNDGHLDLFVANYPNVLVSQGNMYYKRKMDLNRFEDSGHLYKNNGNGTFSNVTTEAGVHRFGLTLGLVASDFNNDGYKDLYLSNDFNVPDYLYLNNGDGTFSEVSEKTSKNTSMFGMGIDASDFNNDGLTDLVQVDMTPGDYKRSKTNMASMSPETFYQAVYLGFNHQYMQNSLQLNKGITKNNLPMFSNISRFAGMATTDWSWGVLFSDYNNDGYKDVFITNGVKRDVNNNDINETYRTESMFGEKKPKDFTRMPSTPISNYAYKNNGDFSFSNTTKKWGLDKKGFSNGFASADLDNDGDLDIIINNMDAPASIYINHTDNKKNNYLKIKLKGTKNNLYALGAKVTITSEKQNQTQELTLTRGYQSSVEPILHFGFGKNDNIKQLKVQWPDGSIQKISNVKLNQQLNIEKNNTYVEQKQTPKNYFEDITKASGIAFKHQENIYNDFKYEPLLPHKYSQMGPALAVGDINNDGLDDFYIGNASGSSAALYKQTNKGKFEIIDGPWQADTKFEDTGAILFDADNDNDLDLYVVSGGNNKLNTNEAYQDRLYINTPNGFIKSTINLPTTSGQKVISGDYDNDGDLDLFIGGRIIPGNYPHPAKSTILRNDGGKNLSIKYTDVTATVAPELEQAGLVTSALWDDYNNDGKLDLIISGEWMPIRFFKNTGEHFKENTEDLGLDNLKGWWYGLQKADMDGDGDIDYLAGNLGLNYKYKASEKAPFEVYANDFDENGSSDIVLSYKKHGTKLPLRGRECSSQQVPAIAKRFKTYESYANADLVDIYGESMLKKSLHYTANTFAHYWIENKGKGVFEKHKLPNTLQFSSINTFYPFNFNNDEFTDFIIAGNLYGSEVETPRNDASLGSVLLGDKTGGTLTENTETGLFIDGEVKDIKTIHLGQNKIPAILIAKNNSHLTLLKIKK</sequence>
<dbReference type="PANTHER" id="PTHR16026:SF0">
    <property type="entry name" value="CARTILAGE ACIDIC PROTEIN 1"/>
    <property type="match status" value="1"/>
</dbReference>
<comment type="caution">
    <text evidence="5">The sequence shown here is derived from an EMBL/GenBank/DDBJ whole genome shotgun (WGS) entry which is preliminary data.</text>
</comment>
<evidence type="ECO:0000256" key="3">
    <source>
        <dbReference type="ARBA" id="ARBA00023180"/>
    </source>
</evidence>
<dbReference type="EMBL" id="BAABCA010000002">
    <property type="protein sequence ID" value="GAA4233912.1"/>
    <property type="molecule type" value="Genomic_DNA"/>
</dbReference>
<organism evidence="5 6">
    <name type="scientific">Postechiella marina</name>
    <dbReference type="NCBI Taxonomy" id="943941"/>
    <lineage>
        <taxon>Bacteria</taxon>
        <taxon>Pseudomonadati</taxon>
        <taxon>Bacteroidota</taxon>
        <taxon>Flavobacteriia</taxon>
        <taxon>Flavobacteriales</taxon>
        <taxon>Flavobacteriaceae</taxon>
        <taxon>Postechiella</taxon>
    </lineage>
</organism>
<protein>
    <submittedName>
        <fullName evidence="5">VCBS repeat-containing protein</fullName>
    </submittedName>
</protein>
<dbReference type="InterPro" id="IPR013519">
    <property type="entry name" value="Int_alpha_beta-p"/>
</dbReference>
<keyword evidence="2" id="KW-0677">Repeat</keyword>
<proteinExistence type="predicted"/>
<dbReference type="SUPFAM" id="SSF69318">
    <property type="entry name" value="Integrin alpha N-terminal domain"/>
    <property type="match status" value="2"/>
</dbReference>
<dbReference type="SMART" id="SM00191">
    <property type="entry name" value="Int_alpha"/>
    <property type="match status" value="4"/>
</dbReference>
<keyword evidence="3" id="KW-0325">Glycoprotein</keyword>
<name>A0ABP8C586_9FLAO</name>
<reference evidence="6" key="1">
    <citation type="journal article" date="2019" name="Int. J. Syst. Evol. Microbiol.">
        <title>The Global Catalogue of Microorganisms (GCM) 10K type strain sequencing project: providing services to taxonomists for standard genome sequencing and annotation.</title>
        <authorList>
            <consortium name="The Broad Institute Genomics Platform"/>
            <consortium name="The Broad Institute Genome Sequencing Center for Infectious Disease"/>
            <person name="Wu L."/>
            <person name="Ma J."/>
        </authorList>
    </citation>
    <scope>NUCLEOTIDE SEQUENCE [LARGE SCALE GENOMIC DNA]</scope>
    <source>
        <strain evidence="6">JCM 17630</strain>
    </source>
</reference>
<evidence type="ECO:0000313" key="6">
    <source>
        <dbReference type="Proteomes" id="UP001501496"/>
    </source>
</evidence>
<dbReference type="Proteomes" id="UP001501496">
    <property type="component" value="Unassembled WGS sequence"/>
</dbReference>
<dbReference type="PANTHER" id="PTHR16026">
    <property type="entry name" value="CARTILAGE ACIDIC PROTEIN 1"/>
    <property type="match status" value="1"/>
</dbReference>
<keyword evidence="1" id="KW-0732">Signal</keyword>
<dbReference type="InterPro" id="IPR011519">
    <property type="entry name" value="UnbV_ASPIC"/>
</dbReference>
<feature type="domain" description="ASPIC/UnbV" evidence="4">
    <location>
        <begin position="521"/>
        <end position="587"/>
    </location>
</feature>
<evidence type="ECO:0000313" key="5">
    <source>
        <dbReference type="EMBL" id="GAA4233912.1"/>
    </source>
</evidence>
<dbReference type="Pfam" id="PF07593">
    <property type="entry name" value="UnbV_ASPIC"/>
    <property type="match status" value="1"/>
</dbReference>
<evidence type="ECO:0000256" key="2">
    <source>
        <dbReference type="ARBA" id="ARBA00022737"/>
    </source>
</evidence>
<evidence type="ECO:0000256" key="1">
    <source>
        <dbReference type="ARBA" id="ARBA00022729"/>
    </source>
</evidence>
<dbReference type="InterPro" id="IPR013517">
    <property type="entry name" value="FG-GAP"/>
</dbReference>
<dbReference type="RefSeq" id="WP_344787223.1">
    <property type="nucleotide sequence ID" value="NZ_BAABCA010000002.1"/>
</dbReference>
<dbReference type="Pfam" id="PF13517">
    <property type="entry name" value="FG-GAP_3"/>
    <property type="match status" value="6"/>
</dbReference>
<keyword evidence="6" id="KW-1185">Reference proteome</keyword>
<evidence type="ECO:0000259" key="4">
    <source>
        <dbReference type="Pfam" id="PF07593"/>
    </source>
</evidence>
<dbReference type="InterPro" id="IPR027039">
    <property type="entry name" value="Crtac1"/>
</dbReference>
<gene>
    <name evidence="5" type="ORF">GCM10022291_12100</name>
</gene>
<dbReference type="Gene3D" id="2.130.10.130">
    <property type="entry name" value="Integrin alpha, N-terminal"/>
    <property type="match status" value="4"/>
</dbReference>
<accession>A0ABP8C586</accession>
<dbReference type="InterPro" id="IPR028994">
    <property type="entry name" value="Integrin_alpha_N"/>
</dbReference>
<dbReference type="PROSITE" id="PS51257">
    <property type="entry name" value="PROKAR_LIPOPROTEIN"/>
    <property type="match status" value="1"/>
</dbReference>